<feature type="transmembrane region" description="Helical" evidence="1">
    <location>
        <begin position="60"/>
        <end position="78"/>
    </location>
</feature>
<feature type="transmembrane region" description="Helical" evidence="1">
    <location>
        <begin position="90"/>
        <end position="111"/>
    </location>
</feature>
<accession>A0A1E5KUR8</accession>
<feature type="transmembrane region" description="Helical" evidence="1">
    <location>
        <begin position="117"/>
        <end position="136"/>
    </location>
</feature>
<proteinExistence type="predicted"/>
<dbReference type="EMBL" id="MIEK01000039">
    <property type="protein sequence ID" value="OEH81657.1"/>
    <property type="molecule type" value="Genomic_DNA"/>
</dbReference>
<evidence type="ECO:0000313" key="3">
    <source>
        <dbReference type="Proteomes" id="UP000095256"/>
    </source>
</evidence>
<name>A0A1E5KUR8_9ENTE</name>
<comment type="caution">
    <text evidence="2">The sequence shown here is derived from an EMBL/GenBank/DDBJ whole genome shotgun (WGS) entry which is preliminary data.</text>
</comment>
<feature type="transmembrane region" description="Helical" evidence="1">
    <location>
        <begin position="181"/>
        <end position="204"/>
    </location>
</feature>
<keyword evidence="1" id="KW-0812">Transmembrane</keyword>
<evidence type="ECO:0000313" key="2">
    <source>
        <dbReference type="EMBL" id="OEH81657.1"/>
    </source>
</evidence>
<reference evidence="2 3" key="1">
    <citation type="submission" date="2016-09" db="EMBL/GenBank/DDBJ databases">
        <authorList>
            <person name="Capua I."/>
            <person name="De Benedictis P."/>
            <person name="Joannis T."/>
            <person name="Lombin L.H."/>
            <person name="Cattoli G."/>
        </authorList>
    </citation>
    <scope>NUCLEOTIDE SEQUENCE [LARGE SCALE GENOMIC DNA]</scope>
    <source>
        <strain evidence="2 3">LMG 25899</strain>
    </source>
</reference>
<evidence type="ECO:0000256" key="1">
    <source>
        <dbReference type="SAM" id="Phobius"/>
    </source>
</evidence>
<keyword evidence="1" id="KW-1133">Transmembrane helix</keyword>
<keyword evidence="1" id="KW-0472">Membrane</keyword>
<dbReference type="Proteomes" id="UP000095256">
    <property type="component" value="Unassembled WGS sequence"/>
</dbReference>
<sequence length="250" mass="29659">MNNKEIEPYIQTVDNWKWWKMIFIIPIFIFSLTMLPTAFINLAEQASLKSNGWNITSLEYSLIIPTSLLLFLLVLLANRNKIKSILFNNIILSFSYGIFYYQIIIAFQFFIKYPLLRILNWLFFTISIFIIIYSYSNKKFDLFNFFSKKKTEQIVKIVAILWGINLVASSLFEGLKDLKNLFWSSIVSFMPLILIILSIGVYDYGFKTIHFLKKINQNQETYRTQYGYSKKDWYGSKSKEYKEELKKSNV</sequence>
<dbReference type="RefSeq" id="WP_069699366.1">
    <property type="nucleotide sequence ID" value="NZ_JAGGMA010000015.1"/>
</dbReference>
<feature type="transmembrane region" description="Helical" evidence="1">
    <location>
        <begin position="21"/>
        <end position="40"/>
    </location>
</feature>
<protein>
    <submittedName>
        <fullName evidence="2">Uncharacterized protein</fullName>
    </submittedName>
</protein>
<keyword evidence="3" id="KW-1185">Reference proteome</keyword>
<feature type="transmembrane region" description="Helical" evidence="1">
    <location>
        <begin position="157"/>
        <end position="175"/>
    </location>
</feature>
<organism evidence="2 3">
    <name type="scientific">Enterococcus rivorum</name>
    <dbReference type="NCBI Taxonomy" id="762845"/>
    <lineage>
        <taxon>Bacteria</taxon>
        <taxon>Bacillati</taxon>
        <taxon>Bacillota</taxon>
        <taxon>Bacilli</taxon>
        <taxon>Lactobacillales</taxon>
        <taxon>Enterococcaceae</taxon>
        <taxon>Enterococcus</taxon>
    </lineage>
</organism>
<gene>
    <name evidence="2" type="ORF">BCR26_15945</name>
</gene>
<dbReference type="AlphaFoldDB" id="A0A1E5KUR8"/>
<dbReference type="STRING" id="762845.BCR26_15945"/>